<feature type="region of interest" description="Disordered" evidence="2">
    <location>
        <begin position="864"/>
        <end position="928"/>
    </location>
</feature>
<dbReference type="EMBL" id="LN714487">
    <property type="protein sequence ID" value="CEL70700.1"/>
    <property type="molecule type" value="Genomic_DNA"/>
</dbReference>
<feature type="region of interest" description="Disordered" evidence="2">
    <location>
        <begin position="1580"/>
        <end position="1662"/>
    </location>
</feature>
<feature type="region of interest" description="Disordered" evidence="2">
    <location>
        <begin position="1755"/>
        <end position="1784"/>
    </location>
</feature>
<feature type="compositionally biased region" description="Basic and acidic residues" evidence="2">
    <location>
        <begin position="1237"/>
        <end position="1250"/>
    </location>
</feature>
<feature type="region of interest" description="Disordered" evidence="2">
    <location>
        <begin position="970"/>
        <end position="1040"/>
    </location>
</feature>
<feature type="transmembrane region" description="Helical" evidence="3">
    <location>
        <begin position="425"/>
        <end position="449"/>
    </location>
</feature>
<feature type="compositionally biased region" description="Low complexity" evidence="2">
    <location>
        <begin position="1111"/>
        <end position="1141"/>
    </location>
</feature>
<feature type="region of interest" description="Disordered" evidence="2">
    <location>
        <begin position="1967"/>
        <end position="1991"/>
    </location>
</feature>
<accession>A0A0F7UQK0</accession>
<reference evidence="4" key="1">
    <citation type="journal article" date="2015" name="PLoS ONE">
        <title>Comprehensive Evaluation of Toxoplasma gondii VEG and Neospora caninum LIV Genomes with Tachyzoite Stage Transcriptome and Proteome Defines Novel Transcript Features.</title>
        <authorList>
            <person name="Ramaprasad A."/>
            <person name="Mourier T."/>
            <person name="Naeem R."/>
            <person name="Malas T.B."/>
            <person name="Moussa E."/>
            <person name="Panigrahi A."/>
            <person name="Vermont S.J."/>
            <person name="Otto T.D."/>
            <person name="Wastling J."/>
            <person name="Pain A."/>
        </authorList>
    </citation>
    <scope>NUCLEOTIDE SEQUENCE</scope>
    <source>
        <strain evidence="4">Liverpool</strain>
    </source>
</reference>
<feature type="region of interest" description="Disordered" evidence="2">
    <location>
        <begin position="2018"/>
        <end position="2044"/>
    </location>
</feature>
<evidence type="ECO:0000256" key="1">
    <source>
        <dbReference type="ARBA" id="ARBA00010884"/>
    </source>
</evidence>
<feature type="region of interest" description="Disordered" evidence="2">
    <location>
        <begin position="255"/>
        <end position="275"/>
    </location>
</feature>
<feature type="compositionally biased region" description="Low complexity" evidence="2">
    <location>
        <begin position="2179"/>
        <end position="2191"/>
    </location>
</feature>
<feature type="compositionally biased region" description="Basic and acidic residues" evidence="2">
    <location>
        <begin position="793"/>
        <end position="824"/>
    </location>
</feature>
<feature type="compositionally biased region" description="Basic and acidic residues" evidence="2">
    <location>
        <begin position="762"/>
        <end position="771"/>
    </location>
</feature>
<dbReference type="SUPFAM" id="SSF53474">
    <property type="entry name" value="alpha/beta-Hydrolases"/>
    <property type="match status" value="1"/>
</dbReference>
<keyword evidence="3" id="KW-0812">Transmembrane</keyword>
<evidence type="ECO:0000256" key="3">
    <source>
        <dbReference type="SAM" id="Phobius"/>
    </source>
</evidence>
<feature type="compositionally biased region" description="Basic and acidic residues" evidence="2">
    <location>
        <begin position="711"/>
        <end position="726"/>
    </location>
</feature>
<dbReference type="PANTHER" id="PTHR10794">
    <property type="entry name" value="ABHYDROLASE DOMAIN-CONTAINING PROTEIN"/>
    <property type="match status" value="1"/>
</dbReference>
<feature type="compositionally biased region" description="Basic and acidic residues" evidence="2">
    <location>
        <begin position="1528"/>
        <end position="1547"/>
    </location>
</feature>
<dbReference type="GO" id="GO:0034338">
    <property type="term" value="F:short-chain carboxylesterase activity"/>
    <property type="evidence" value="ECO:0007669"/>
    <property type="project" value="TreeGrafter"/>
</dbReference>
<feature type="compositionally biased region" description="Low complexity" evidence="2">
    <location>
        <begin position="108"/>
        <end position="127"/>
    </location>
</feature>
<feature type="region of interest" description="Disordered" evidence="2">
    <location>
        <begin position="1098"/>
        <end position="1147"/>
    </location>
</feature>
<feature type="compositionally biased region" description="Basic and acidic residues" evidence="2">
    <location>
        <begin position="692"/>
        <end position="704"/>
    </location>
</feature>
<feature type="compositionally biased region" description="Low complexity" evidence="2">
    <location>
        <begin position="1796"/>
        <end position="1810"/>
    </location>
</feature>
<feature type="region of interest" description="Disordered" evidence="2">
    <location>
        <begin position="2170"/>
        <end position="2206"/>
    </location>
</feature>
<feature type="compositionally biased region" description="Polar residues" evidence="2">
    <location>
        <begin position="749"/>
        <end position="758"/>
    </location>
</feature>
<feature type="region of interest" description="Disordered" evidence="2">
    <location>
        <begin position="1193"/>
        <end position="1562"/>
    </location>
</feature>
<dbReference type="InterPro" id="IPR029058">
    <property type="entry name" value="AB_hydrolase_fold"/>
</dbReference>
<proteinExistence type="inferred from homology"/>
<feature type="compositionally biased region" description="Basic and acidic residues" evidence="2">
    <location>
        <begin position="1193"/>
        <end position="1208"/>
    </location>
</feature>
<evidence type="ECO:0008006" key="5">
    <source>
        <dbReference type="Google" id="ProtNLM"/>
    </source>
</evidence>
<feature type="compositionally biased region" description="Polar residues" evidence="2">
    <location>
        <begin position="1815"/>
        <end position="1827"/>
    </location>
</feature>
<feature type="compositionally biased region" description="Basic and acidic residues" evidence="2">
    <location>
        <begin position="864"/>
        <end position="885"/>
    </location>
</feature>
<feature type="compositionally biased region" description="Basic and acidic residues" evidence="2">
    <location>
        <begin position="1348"/>
        <end position="1358"/>
    </location>
</feature>
<protein>
    <recommendedName>
        <fullName evidence="5">Transmembrane protein</fullName>
    </recommendedName>
</protein>
<name>A0A0F7UQK0_NEOCL</name>
<feature type="compositionally biased region" description="Basic and acidic residues" evidence="2">
    <location>
        <begin position="1366"/>
        <end position="1386"/>
    </location>
</feature>
<feature type="compositionally biased region" description="Basic and acidic residues" evidence="2">
    <location>
        <begin position="1459"/>
        <end position="1480"/>
    </location>
</feature>
<feature type="compositionally biased region" description="Basic and acidic residues" evidence="2">
    <location>
        <begin position="2018"/>
        <end position="2030"/>
    </location>
</feature>
<feature type="compositionally biased region" description="Polar residues" evidence="2">
    <location>
        <begin position="259"/>
        <end position="275"/>
    </location>
</feature>
<feature type="compositionally biased region" description="Low complexity" evidence="2">
    <location>
        <begin position="1638"/>
        <end position="1655"/>
    </location>
</feature>
<feature type="region of interest" description="Disordered" evidence="2">
    <location>
        <begin position="689"/>
        <end position="826"/>
    </location>
</feature>
<feature type="transmembrane region" description="Helical" evidence="3">
    <location>
        <begin position="390"/>
        <end position="413"/>
    </location>
</feature>
<keyword evidence="3" id="KW-0472">Membrane</keyword>
<dbReference type="InterPro" id="IPR050960">
    <property type="entry name" value="AB_hydrolase_4_sf"/>
</dbReference>
<gene>
    <name evidence="4" type="ORF">BN1204_063800</name>
</gene>
<comment type="similarity">
    <text evidence="1">Belongs to the AB hydrolase superfamily. AB hydrolase 4 family.</text>
</comment>
<dbReference type="GO" id="GO:0047372">
    <property type="term" value="F:monoacylglycerol lipase activity"/>
    <property type="evidence" value="ECO:0007669"/>
    <property type="project" value="TreeGrafter"/>
</dbReference>
<feature type="region of interest" description="Disordered" evidence="2">
    <location>
        <begin position="1796"/>
        <end position="1858"/>
    </location>
</feature>
<feature type="compositionally biased region" description="Low complexity" evidence="2">
    <location>
        <begin position="1509"/>
        <end position="1526"/>
    </location>
</feature>
<feature type="compositionally biased region" description="Basic and acidic residues" evidence="2">
    <location>
        <begin position="38"/>
        <end position="47"/>
    </location>
</feature>
<evidence type="ECO:0000256" key="2">
    <source>
        <dbReference type="SAM" id="MobiDB-lite"/>
    </source>
</evidence>
<keyword evidence="3" id="KW-1133">Transmembrane helix</keyword>
<feature type="region of interest" description="Disordered" evidence="2">
    <location>
        <begin position="1"/>
        <end position="136"/>
    </location>
</feature>
<evidence type="ECO:0000313" key="4">
    <source>
        <dbReference type="EMBL" id="CEL70700.1"/>
    </source>
</evidence>
<feature type="compositionally biased region" description="Basic and acidic residues" evidence="2">
    <location>
        <begin position="970"/>
        <end position="1000"/>
    </location>
</feature>
<sequence length="2206" mass="232411">MRQAPDARPAASRALRKASGERPPDEAGVCQLGTRADGGSKEREGRGRGGHAGQAEPDEPQRTTRGSTVVEASASSMRVAGEDMRPKCFRPSSSDASRHAVGSSPLLSPCRVSSSISASSSSSPGSPLRQARSEVAPSVERPLCAGRVFDRPVLAMLLAMLAFLLSLCVSPLQLSPAGVSPRVAGAFALGAAEDAIDQGQGIDSSSFSSFATSFFPSVPSSFSFFSSYPSFFPSLVSPFPGADSSSGSPQCVSSCPSSALSRPQAPTASFPSGDDGNTASLGSKLPASLSLWLFPSSVSSTLFSFFSFLLPQRAREPRAAAQPPCRPSTAPCNAESSVCSCRASGGAASFFPSSDSSLSSRSAFLPTFFSHFLPGENGSPLGLAPPSFPALHIAASALALLTRVVLSLFWLLLSLLRSVLRIFSLFFPLSFGAVATLLATVSGLAWCFLDLTNMSRVNLYFSGAFMATTLQQCEFVRRSYRPPFFVCATVVQHLFLFLSIVPRPAAKVPDPGGKSPATRNPTPSLPLPLLPLLSSGADAARRHLSSLFRLLAARLRPSPQRNKARPPSNASPLPFFPPVSFSPFSSPSFSFSPSSPSAAAPLSSASSGRLLSASPLFRSSPFRAAFHVFSSLLSALCMRLNLFANLPQRPALTAHRQLLQHPVTGAVSIIEWHFLPSFSMAATAARARRGARREARRTLGERRSPSCGAGPHERTPNRPADIEARRCFGASDEGGKGPSARGAGESDAQLDNRNSTRAGLQRRRDGLETPVRRLRAAPDAAKLQQARTGADASHAESQARRTRDSACSRPRPHEAPASPAERRVPPHSPYLFFRGLIFIVGDEFMTGLGGAHARFPFSHAEEPVASVDRECEGQRARERGERERQAVSFGGDASLRSSNRAIGEARHRGQPAREPTINRRENGLPPHPPCSVQTASIIDAAARAGFICCVVRLSAHRAGTAAALQAFLSGEERRRSREETGKSQRAKADRLSRNAKRDTGARTSSGGECSGTPRRTADGDGNATANLGSPRHEIQEEEEDEGFLLPPLSMCGSGALVDDPSEELRLVISYVHSLCPSLPMTAIGLSLGGNTLLRLLSPVSPPERPAPPAGPLAAHSASSSSFSPASARQRSSLRRGASSASVAPLWGTPRGQSSLPDVYLQPTLLPPGCCSCCHGEAPFPCVTTTVARLNRDEARRVSARREREETEKTWGPLEADGAVGTPESLPGSLAFNEAPEGDSKEAEAPNDARRGVGASTPDGDANTALHAVSSIAPFGRQTATESEALPAGSGGPERPPCMQAEAREEAGESQQMDGGEASLRDATLTNPPERGQTGAPFDAFGPAVAVATRDEEGPERILHAAPEAADEAKIERGKFLVEDLRSDDGSSRGPVMTPQQPGRDGDTSSDLEALHDPQPLRNVDSSLAGDAGETGVEERSVSRGTAARDSASRRPPPVADAFGRADERSRSSEGARQVYEDERTGRRKRDERRGVASSCLRGTAGLPFPGVLPSSAAPAYPYPSVASPAPRRLPEDEGPRRLDEQARRDKASGAPPHRGGGASSLSVSGAAALSYLGGLWSLASAARGPPQRPQLPSSGSASASSLRPSETRDSDALGSVRETADGASSSSSVGPFFPRPTPLSSLPRSSGSGRPHPGLAASPPAQLPHLSLETHAGTEGGRGGAWDRGSSVPVASILSAVVCVGPFLEMHRCSERRNASFAGLFDWLCLTALATDGIVSWLQDLASCLAAFFCAGRPPREPRPRNAKQRTGDSPAGPRPHGDEGAGCVAPVGLSSSSAGSSASLAAAPPDAAGETTEESALSPESGSSRPPSAGRFRARKDGSAFPCQPAGKPSRPPQSLMALPPALPAHFCCPCSLQRWLAAYAQALFFEGVPGHLRPGAPSGASDRAGPEALASVACGDKGYAERRPLLECRSSYEVDCWLAENALRLDRVELLSPYARGLQRSRERRRVARPFSRPAAGGSPLRAASRSGALPWSPTNCGAAVAGRPAEAWGEVETEGLKLQESDGERRGPPGTALESESEGELDAVGGKWWEGEDDVIHRRPGVYWRLSRRYPGGVSEFYDDWSLGGTRLDNIPVPTLIFMSMDDPISDFGAVDLFTCCRNANVAFAVTQTGSHCTHLAGSKPRVWFARAAVEFLTQALTSCTWPLPHARRDSRSEARGPSAGAGAARSAKPGESTPKSPLRRKW</sequence>
<organism evidence="4">
    <name type="scientific">Neospora caninum (strain Liverpool)</name>
    <dbReference type="NCBI Taxonomy" id="572307"/>
    <lineage>
        <taxon>Eukaryota</taxon>
        <taxon>Sar</taxon>
        <taxon>Alveolata</taxon>
        <taxon>Apicomplexa</taxon>
        <taxon>Conoidasida</taxon>
        <taxon>Coccidia</taxon>
        <taxon>Eucoccidiorida</taxon>
        <taxon>Eimeriorina</taxon>
        <taxon>Sarcocystidae</taxon>
        <taxon>Neospora</taxon>
    </lineage>
</organism>
<dbReference type="PANTHER" id="PTHR10794:SF63">
    <property type="entry name" value="ALPHA_BETA HYDROLASE 1, ISOFORM A"/>
    <property type="match status" value="1"/>
</dbReference>
<feature type="compositionally biased region" description="Low complexity" evidence="2">
    <location>
        <begin position="1591"/>
        <end position="1604"/>
    </location>
</feature>
<feature type="compositionally biased region" description="Pro residues" evidence="2">
    <location>
        <begin position="1099"/>
        <end position="1110"/>
    </location>
</feature>